<dbReference type="Pfam" id="PF09451">
    <property type="entry name" value="ATG27"/>
    <property type="match status" value="1"/>
</dbReference>
<keyword evidence="5 7" id="KW-1133">Transmembrane helix</keyword>
<keyword evidence="4" id="KW-0813">Transport</keyword>
<dbReference type="PANTHER" id="PTHR15071:SF0">
    <property type="entry name" value="MANNOSE 6-PHOSPHATE RECEPTOR-LIKE PROTEIN 1"/>
    <property type="match status" value="1"/>
</dbReference>
<evidence type="ECO:0000313" key="9">
    <source>
        <dbReference type="EMBL" id="CAF3913836.1"/>
    </source>
</evidence>
<dbReference type="Gene3D" id="2.70.130.10">
    <property type="entry name" value="Mannose-6-phosphate receptor binding domain"/>
    <property type="match status" value="1"/>
</dbReference>
<feature type="signal peptide" evidence="8">
    <location>
        <begin position="1"/>
        <end position="25"/>
    </location>
</feature>
<keyword evidence="2 7" id="KW-0812">Transmembrane</keyword>
<dbReference type="Proteomes" id="UP000663844">
    <property type="component" value="Unassembled WGS sequence"/>
</dbReference>
<evidence type="ECO:0000256" key="2">
    <source>
        <dbReference type="ARBA" id="ARBA00022692"/>
    </source>
</evidence>
<sequence>MSLRQNVVWFFTFFLLLHLPHKLTSENPCIYKLNGKGVIDLTSVGRIDGTPGWKRITPEKTDGHVYSYNPCHSFTETACIDVAGCQVYATDEKVAYSLGPQSSVQWKTTSGQDIPTLVYISDEKRSLSVDLRCLNSGESDKLEVHGHDLVTGLYTMTLSSKCACWDGCKDSSKPKGLSGGTLVIILFMVLVVIYLVAFMSYNKFRRQATGINIFPHRTFWTSLLGYSVDGVIFVFRKVTCKSIGYNTVP</sequence>
<dbReference type="InterPro" id="IPR009011">
    <property type="entry name" value="Man6P_isomerase_rcpt-bd_dom_sf"/>
</dbReference>
<evidence type="ECO:0000313" key="10">
    <source>
        <dbReference type="Proteomes" id="UP000663844"/>
    </source>
</evidence>
<dbReference type="GO" id="GO:0015031">
    <property type="term" value="P:protein transport"/>
    <property type="evidence" value="ECO:0007669"/>
    <property type="project" value="UniProtKB-KW"/>
</dbReference>
<dbReference type="GO" id="GO:0005802">
    <property type="term" value="C:trans-Golgi network"/>
    <property type="evidence" value="ECO:0007669"/>
    <property type="project" value="TreeGrafter"/>
</dbReference>
<feature type="transmembrane region" description="Helical" evidence="7">
    <location>
        <begin position="177"/>
        <end position="197"/>
    </location>
</feature>
<evidence type="ECO:0000256" key="7">
    <source>
        <dbReference type="SAM" id="Phobius"/>
    </source>
</evidence>
<reference evidence="9" key="1">
    <citation type="submission" date="2021-02" db="EMBL/GenBank/DDBJ databases">
        <authorList>
            <person name="Nowell W R."/>
        </authorList>
    </citation>
    <scope>NUCLEOTIDE SEQUENCE</scope>
</reference>
<proteinExistence type="predicted"/>
<organism evidence="9 10">
    <name type="scientific">Adineta steineri</name>
    <dbReference type="NCBI Taxonomy" id="433720"/>
    <lineage>
        <taxon>Eukaryota</taxon>
        <taxon>Metazoa</taxon>
        <taxon>Spiralia</taxon>
        <taxon>Gnathifera</taxon>
        <taxon>Rotifera</taxon>
        <taxon>Eurotatoria</taxon>
        <taxon>Bdelloidea</taxon>
        <taxon>Adinetida</taxon>
        <taxon>Adinetidae</taxon>
        <taxon>Adineta</taxon>
    </lineage>
</organism>
<dbReference type="GO" id="GO:0034045">
    <property type="term" value="C:phagophore assembly site membrane"/>
    <property type="evidence" value="ECO:0007669"/>
    <property type="project" value="UniProtKB-SubCell"/>
</dbReference>
<gene>
    <name evidence="9" type="ORF">OXD698_LOCUS24634</name>
</gene>
<protein>
    <submittedName>
        <fullName evidence="9">Uncharacterized protein</fullName>
    </submittedName>
</protein>
<comment type="subcellular location">
    <subcellularLocation>
        <location evidence="1">Preautophagosomal structure membrane</location>
        <topology evidence="1">Single-pass type I membrane protein</topology>
    </subcellularLocation>
</comment>
<keyword evidence="6 7" id="KW-0472">Membrane</keyword>
<evidence type="ECO:0000256" key="3">
    <source>
        <dbReference type="ARBA" id="ARBA00022729"/>
    </source>
</evidence>
<dbReference type="GO" id="GO:0000139">
    <property type="term" value="C:Golgi membrane"/>
    <property type="evidence" value="ECO:0007669"/>
    <property type="project" value="UniProtKB-SubCell"/>
</dbReference>
<evidence type="ECO:0000256" key="6">
    <source>
        <dbReference type="ARBA" id="ARBA00023136"/>
    </source>
</evidence>
<dbReference type="EMBL" id="CAJOAZ010002283">
    <property type="protein sequence ID" value="CAF3913836.1"/>
    <property type="molecule type" value="Genomic_DNA"/>
</dbReference>
<dbReference type="SUPFAM" id="SSF50911">
    <property type="entry name" value="Mannose 6-phosphate receptor domain"/>
    <property type="match status" value="1"/>
</dbReference>
<feature type="chain" id="PRO_5032669136" evidence="8">
    <location>
        <begin position="26"/>
        <end position="249"/>
    </location>
</feature>
<keyword evidence="3 8" id="KW-0732">Signal</keyword>
<evidence type="ECO:0000256" key="4">
    <source>
        <dbReference type="ARBA" id="ARBA00022927"/>
    </source>
</evidence>
<keyword evidence="4" id="KW-0653">Protein transport</keyword>
<evidence type="ECO:0000256" key="8">
    <source>
        <dbReference type="SAM" id="SignalP"/>
    </source>
</evidence>
<dbReference type="InterPro" id="IPR018939">
    <property type="entry name" value="Autophagy-rel_prot_27"/>
</dbReference>
<comment type="caution">
    <text evidence="9">The sequence shown here is derived from an EMBL/GenBank/DDBJ whole genome shotgun (WGS) entry which is preliminary data.</text>
</comment>
<name>A0A819IH59_9BILA</name>
<dbReference type="PANTHER" id="PTHR15071">
    <property type="entry name" value="MANNOSE-6-PHOSPHATE RECEPTOR FAMILY MEMBER"/>
    <property type="match status" value="1"/>
</dbReference>
<evidence type="ECO:0000256" key="1">
    <source>
        <dbReference type="ARBA" id="ARBA00004472"/>
    </source>
</evidence>
<dbReference type="AlphaFoldDB" id="A0A819IH59"/>
<evidence type="ECO:0000256" key="5">
    <source>
        <dbReference type="ARBA" id="ARBA00022989"/>
    </source>
</evidence>
<accession>A0A819IH59</accession>